<feature type="domain" description="Penicillin-binding protein transpeptidase" evidence="13">
    <location>
        <begin position="303"/>
        <end position="561"/>
    </location>
</feature>
<evidence type="ECO:0000256" key="9">
    <source>
        <dbReference type="ARBA" id="ARBA00023268"/>
    </source>
</evidence>
<dbReference type="Proteomes" id="UP000191055">
    <property type="component" value="Unassembled WGS sequence"/>
</dbReference>
<evidence type="ECO:0000256" key="8">
    <source>
        <dbReference type="ARBA" id="ARBA00022801"/>
    </source>
</evidence>
<dbReference type="InterPro" id="IPR023346">
    <property type="entry name" value="Lysozyme-like_dom_sf"/>
</dbReference>
<keyword evidence="7" id="KW-0808">Transferase</keyword>
<dbReference type="AlphaFoldDB" id="A0A1T5F8V4"/>
<protein>
    <recommendedName>
        <fullName evidence="10">peptidoglycan glycosyltransferase</fullName>
        <ecNumber evidence="10">2.4.99.28</ecNumber>
    </recommendedName>
</protein>
<dbReference type="GO" id="GO:0009252">
    <property type="term" value="P:peptidoglycan biosynthetic process"/>
    <property type="evidence" value="ECO:0007669"/>
    <property type="project" value="InterPro"/>
</dbReference>
<dbReference type="Gene3D" id="1.10.3810.10">
    <property type="entry name" value="Biosynthetic peptidoglycan transglycosylase-like"/>
    <property type="match status" value="1"/>
</dbReference>
<dbReference type="SUPFAM" id="SSF53955">
    <property type="entry name" value="Lysozyme-like"/>
    <property type="match status" value="1"/>
</dbReference>
<dbReference type="Pfam" id="PF06832">
    <property type="entry name" value="BiPBP_C"/>
    <property type="match status" value="1"/>
</dbReference>
<keyword evidence="12" id="KW-1133">Transmembrane helix</keyword>
<evidence type="ECO:0000259" key="14">
    <source>
        <dbReference type="Pfam" id="PF00912"/>
    </source>
</evidence>
<dbReference type="Pfam" id="PF00905">
    <property type="entry name" value="Transpeptidase"/>
    <property type="match status" value="1"/>
</dbReference>
<dbReference type="InterPro" id="IPR001460">
    <property type="entry name" value="PCN-bd_Tpept"/>
</dbReference>
<evidence type="ECO:0000259" key="13">
    <source>
        <dbReference type="Pfam" id="PF00905"/>
    </source>
</evidence>
<reference evidence="16 17" key="1">
    <citation type="submission" date="2017-02" db="EMBL/GenBank/DDBJ databases">
        <authorList>
            <person name="Peterson S.W."/>
        </authorList>
    </citation>
    <scope>NUCLEOTIDE SEQUENCE [LARGE SCALE GENOMIC DNA]</scope>
    <source>
        <strain evidence="16 17">DSM 24412</strain>
    </source>
</reference>
<evidence type="ECO:0000256" key="11">
    <source>
        <dbReference type="ARBA" id="ARBA00049902"/>
    </source>
</evidence>
<organism evidence="16 17">
    <name type="scientific">Alkalitalea saponilacus</name>
    <dbReference type="NCBI Taxonomy" id="889453"/>
    <lineage>
        <taxon>Bacteria</taxon>
        <taxon>Pseudomonadati</taxon>
        <taxon>Bacteroidota</taxon>
        <taxon>Bacteroidia</taxon>
        <taxon>Marinilabiliales</taxon>
        <taxon>Marinilabiliaceae</taxon>
        <taxon>Alkalitalea</taxon>
    </lineage>
</organism>
<evidence type="ECO:0000256" key="1">
    <source>
        <dbReference type="ARBA" id="ARBA00004752"/>
    </source>
</evidence>
<comment type="similarity">
    <text evidence="3">In the N-terminal section; belongs to the glycosyltransferase 51 family.</text>
</comment>
<dbReference type="NCBIfam" id="TIGR02073">
    <property type="entry name" value="PBP_1c"/>
    <property type="match status" value="1"/>
</dbReference>
<dbReference type="GO" id="GO:0008955">
    <property type="term" value="F:peptidoglycan glycosyltransferase activity"/>
    <property type="evidence" value="ECO:0007669"/>
    <property type="project" value="UniProtKB-EC"/>
</dbReference>
<evidence type="ECO:0000259" key="15">
    <source>
        <dbReference type="Pfam" id="PF06832"/>
    </source>
</evidence>
<dbReference type="EC" id="2.4.99.28" evidence="10"/>
<evidence type="ECO:0000256" key="3">
    <source>
        <dbReference type="ARBA" id="ARBA00007739"/>
    </source>
</evidence>
<dbReference type="InterPro" id="IPR009647">
    <property type="entry name" value="PBP_C"/>
</dbReference>
<feature type="transmembrane region" description="Helical" evidence="12">
    <location>
        <begin position="12"/>
        <end position="28"/>
    </location>
</feature>
<evidence type="ECO:0000313" key="16">
    <source>
        <dbReference type="EMBL" id="SKB92564.1"/>
    </source>
</evidence>
<feature type="domain" description="Penicillin-binding C-terminal" evidence="15">
    <location>
        <begin position="683"/>
        <end position="767"/>
    </location>
</feature>
<dbReference type="Gene3D" id="3.40.710.10">
    <property type="entry name" value="DD-peptidase/beta-lactamase superfamily"/>
    <property type="match status" value="1"/>
</dbReference>
<comment type="similarity">
    <text evidence="2">In the C-terminal section; belongs to the transpeptidase family.</text>
</comment>
<keyword evidence="5" id="KW-0645">Protease</keyword>
<evidence type="ECO:0000256" key="12">
    <source>
        <dbReference type="SAM" id="Phobius"/>
    </source>
</evidence>
<evidence type="ECO:0000256" key="4">
    <source>
        <dbReference type="ARBA" id="ARBA00022645"/>
    </source>
</evidence>
<gene>
    <name evidence="16" type="ORF">SAMN03080601_01535</name>
</gene>
<dbReference type="GO" id="GO:0030288">
    <property type="term" value="C:outer membrane-bounded periplasmic space"/>
    <property type="evidence" value="ECO:0007669"/>
    <property type="project" value="TreeGrafter"/>
</dbReference>
<keyword evidence="9" id="KW-0511">Multifunctional enzyme</keyword>
<dbReference type="GO" id="GO:0008658">
    <property type="term" value="F:penicillin binding"/>
    <property type="evidence" value="ECO:0007669"/>
    <property type="project" value="InterPro"/>
</dbReference>
<name>A0A1T5F8V4_9BACT</name>
<dbReference type="GO" id="GO:0006508">
    <property type="term" value="P:proteolysis"/>
    <property type="evidence" value="ECO:0007669"/>
    <property type="project" value="UniProtKB-KW"/>
</dbReference>
<accession>A0A1T5F8V4</accession>
<dbReference type="InterPro" id="IPR001264">
    <property type="entry name" value="Glyco_trans_51"/>
</dbReference>
<keyword evidence="12" id="KW-0812">Transmembrane</keyword>
<dbReference type="InterPro" id="IPR036950">
    <property type="entry name" value="PBP_transglycosylase"/>
</dbReference>
<dbReference type="Pfam" id="PF00912">
    <property type="entry name" value="Transgly"/>
    <property type="match status" value="1"/>
</dbReference>
<dbReference type="PANTHER" id="PTHR32282:SF15">
    <property type="entry name" value="PENICILLIN-BINDING PROTEIN 1C"/>
    <property type="match status" value="1"/>
</dbReference>
<sequence>MLKLLNRIKYWQWPAIILPVIVFFWFLIPPSSPIFNDDYSTVVLSENGYLLHAFLNKNEQWHFPPDTCTVEDKLKTAVITFEDESFYSHIGVDFKAVFRAARDNFRHGRVTSGASTIPMQIARMRHQRPRTYFNKIREAFFAIKLTLHYSREDLLRIYLDHAPYGGNVIGYRTASLMFFDKPAYELTWAEAATLAVLPNAPGLIYPSERSSALLNRRNQLLQKLHEKGHINELTLQLALLEPVPQRFHRFQSHAPHLAFRLRRNHPQRHILPTTISEELQKKCNHLASIYRHRYSSYGIHNLAILVTDTKSGAVKSYVGSPDFFDFDHGGQVDGVMAWRSSGSILKPFLYGLSIDEGLISSESFIRDLPTYFDGFSPRNASREYSGVATARDALVQSLNIPAVRLLNAYGLYQFYSFLESAGMRTLFRTADEYGLPLILGGSEVTMWEMTKLYRGLANEGVFSDNYVIQGEKNTQSVRLMSPGSCYLVLDMLHDLKRPGSEYYWYHFNSARPFAWKTGTSYGHKDAWAIGVNPDYTIAVWVGNFNGEGNKNLSGATSAGAILFDVLQSLPFSRESVWFQKSDIDYRQQKVCKLSGFRATDACPDYVMMDLPWGMKPLKTCNYHQFKFFSDDGKHQTCSRCWTETGSNRKPVLIYPPDVAYYLRAKGQFIEPIAGHNPECPAYRADEAVKIIYPDMEAKVFLPRDFDGQIQPVVCRAGHISTSSTVYWYLDDEYLGESKGEHRMSVVFRNGWNTLKIVDESGASDSRRVFATMRE</sequence>
<evidence type="ECO:0000313" key="17">
    <source>
        <dbReference type="Proteomes" id="UP000191055"/>
    </source>
</evidence>
<comment type="catalytic activity">
    <reaction evidence="11">
        <text>[GlcNAc-(1-&gt;4)-Mur2Ac(oyl-L-Ala-gamma-D-Glu-L-Lys-D-Ala-D-Ala)](n)-di-trans,octa-cis-undecaprenyl diphosphate + beta-D-GlcNAc-(1-&gt;4)-Mur2Ac(oyl-L-Ala-gamma-D-Glu-L-Lys-D-Ala-D-Ala)-di-trans,octa-cis-undecaprenyl diphosphate = [GlcNAc-(1-&gt;4)-Mur2Ac(oyl-L-Ala-gamma-D-Glu-L-Lys-D-Ala-D-Ala)](n+1)-di-trans,octa-cis-undecaprenyl diphosphate + di-trans,octa-cis-undecaprenyl diphosphate + H(+)</text>
        <dbReference type="Rhea" id="RHEA:23708"/>
        <dbReference type="Rhea" id="RHEA-COMP:9602"/>
        <dbReference type="Rhea" id="RHEA-COMP:9603"/>
        <dbReference type="ChEBI" id="CHEBI:15378"/>
        <dbReference type="ChEBI" id="CHEBI:58405"/>
        <dbReference type="ChEBI" id="CHEBI:60033"/>
        <dbReference type="ChEBI" id="CHEBI:78435"/>
        <dbReference type="EC" id="2.4.99.28"/>
    </reaction>
</comment>
<keyword evidence="12" id="KW-0472">Membrane</keyword>
<dbReference type="SUPFAM" id="SSF56601">
    <property type="entry name" value="beta-lactamase/transpeptidase-like"/>
    <property type="match status" value="1"/>
</dbReference>
<evidence type="ECO:0000256" key="5">
    <source>
        <dbReference type="ARBA" id="ARBA00022670"/>
    </source>
</evidence>
<dbReference type="InterPro" id="IPR050396">
    <property type="entry name" value="Glycosyltr_51/Transpeptidase"/>
</dbReference>
<evidence type="ECO:0000256" key="10">
    <source>
        <dbReference type="ARBA" id="ARBA00044770"/>
    </source>
</evidence>
<evidence type="ECO:0000256" key="6">
    <source>
        <dbReference type="ARBA" id="ARBA00022676"/>
    </source>
</evidence>
<keyword evidence="4" id="KW-0121">Carboxypeptidase</keyword>
<dbReference type="GO" id="GO:0004180">
    <property type="term" value="F:carboxypeptidase activity"/>
    <property type="evidence" value="ECO:0007669"/>
    <property type="project" value="UniProtKB-KW"/>
</dbReference>
<dbReference type="STRING" id="889453.SAMN03080601_01535"/>
<evidence type="ECO:0000256" key="7">
    <source>
        <dbReference type="ARBA" id="ARBA00022679"/>
    </source>
</evidence>
<dbReference type="EMBL" id="FUYV01000007">
    <property type="protein sequence ID" value="SKB92564.1"/>
    <property type="molecule type" value="Genomic_DNA"/>
</dbReference>
<dbReference type="InterPro" id="IPR011815">
    <property type="entry name" value="PBP_1c"/>
</dbReference>
<dbReference type="PANTHER" id="PTHR32282">
    <property type="entry name" value="BINDING PROTEIN TRANSPEPTIDASE, PUTATIVE-RELATED"/>
    <property type="match status" value="1"/>
</dbReference>
<keyword evidence="8" id="KW-0378">Hydrolase</keyword>
<keyword evidence="6" id="KW-0328">Glycosyltransferase</keyword>
<dbReference type="InterPro" id="IPR012338">
    <property type="entry name" value="Beta-lactam/transpept-like"/>
</dbReference>
<comment type="pathway">
    <text evidence="1">Cell wall biogenesis; peptidoglycan biosynthesis.</text>
</comment>
<proteinExistence type="inferred from homology"/>
<evidence type="ECO:0000256" key="2">
    <source>
        <dbReference type="ARBA" id="ARBA00007090"/>
    </source>
</evidence>
<feature type="domain" description="Glycosyl transferase family 51" evidence="14">
    <location>
        <begin position="58"/>
        <end position="224"/>
    </location>
</feature>
<keyword evidence="17" id="KW-1185">Reference proteome</keyword>